<organism evidence="1 2">
    <name type="scientific">Corchorus olitorius</name>
    <dbReference type="NCBI Taxonomy" id="93759"/>
    <lineage>
        <taxon>Eukaryota</taxon>
        <taxon>Viridiplantae</taxon>
        <taxon>Streptophyta</taxon>
        <taxon>Embryophyta</taxon>
        <taxon>Tracheophyta</taxon>
        <taxon>Spermatophyta</taxon>
        <taxon>Magnoliopsida</taxon>
        <taxon>eudicotyledons</taxon>
        <taxon>Gunneridae</taxon>
        <taxon>Pentapetalae</taxon>
        <taxon>rosids</taxon>
        <taxon>malvids</taxon>
        <taxon>Malvales</taxon>
        <taxon>Malvaceae</taxon>
        <taxon>Grewioideae</taxon>
        <taxon>Apeibeae</taxon>
        <taxon>Corchorus</taxon>
    </lineage>
</organism>
<accession>A0A1R3L1W6</accession>
<proteinExistence type="predicted"/>
<reference evidence="2" key="1">
    <citation type="submission" date="2013-09" db="EMBL/GenBank/DDBJ databases">
        <title>Corchorus olitorius genome sequencing.</title>
        <authorList>
            <person name="Alam M."/>
            <person name="Haque M.S."/>
            <person name="Islam M.S."/>
            <person name="Emdad E.M."/>
            <person name="Islam M.M."/>
            <person name="Ahmed B."/>
            <person name="Halim A."/>
            <person name="Hossen Q.M.M."/>
            <person name="Hossain M.Z."/>
            <person name="Ahmed R."/>
            <person name="Khan M.M."/>
            <person name="Islam R."/>
            <person name="Rashid M.M."/>
            <person name="Khan S.A."/>
            <person name="Rahman M.S."/>
            <person name="Alam M."/>
            <person name="Yahiya A.S."/>
            <person name="Khan M.S."/>
            <person name="Azam M.S."/>
            <person name="Haque T."/>
            <person name="Lashkar M.Z.H."/>
            <person name="Akhand A.I."/>
            <person name="Morshed G."/>
            <person name="Roy S."/>
            <person name="Uddin K.S."/>
            <person name="Rabeya T."/>
            <person name="Hossain A.S."/>
            <person name="Chowdhury A."/>
            <person name="Snigdha A.R."/>
            <person name="Mortoza M.S."/>
            <person name="Matin S.A."/>
            <person name="Hoque S.M.E."/>
            <person name="Islam M.K."/>
            <person name="Roy D.K."/>
            <person name="Haider R."/>
            <person name="Moosa M.M."/>
            <person name="Elias S.M."/>
            <person name="Hasan A.M."/>
            <person name="Jahan S."/>
            <person name="Shafiuddin M."/>
            <person name="Mahmood N."/>
            <person name="Shommy N.S."/>
        </authorList>
    </citation>
    <scope>NUCLEOTIDE SEQUENCE [LARGE SCALE GENOMIC DNA]</scope>
    <source>
        <strain evidence="2">cv. O-4</strain>
    </source>
</reference>
<gene>
    <name evidence="1" type="ORF">COLO4_01840</name>
</gene>
<name>A0A1R3L1W6_9ROSI</name>
<dbReference type="AlphaFoldDB" id="A0A1R3L1W6"/>
<dbReference type="EMBL" id="AWUE01004506">
    <property type="protein sequence ID" value="OMP13353.1"/>
    <property type="molecule type" value="Genomic_DNA"/>
</dbReference>
<keyword evidence="2" id="KW-1185">Reference proteome</keyword>
<feature type="non-terminal residue" evidence="1">
    <location>
        <position position="74"/>
    </location>
</feature>
<evidence type="ECO:0000313" key="1">
    <source>
        <dbReference type="EMBL" id="OMP13353.1"/>
    </source>
</evidence>
<evidence type="ECO:0000313" key="2">
    <source>
        <dbReference type="Proteomes" id="UP000187203"/>
    </source>
</evidence>
<comment type="caution">
    <text evidence="1">The sequence shown here is derived from an EMBL/GenBank/DDBJ whole genome shotgun (WGS) entry which is preliminary data.</text>
</comment>
<protein>
    <submittedName>
        <fullName evidence="1">Uncharacterized protein</fullName>
    </submittedName>
</protein>
<dbReference type="Proteomes" id="UP000187203">
    <property type="component" value="Unassembled WGS sequence"/>
</dbReference>
<sequence>MLARFVQLDLQDVGVRAQLKRVELERGRQDTDLRGRLRKMLAAEVGAKAAIHACIHRQPLGVHVRARAQRGGLD</sequence>